<dbReference type="AlphaFoldDB" id="A0A5N6EAV2"/>
<gene>
    <name evidence="2" type="ORF">BDV33DRAFT_228101</name>
</gene>
<protein>
    <submittedName>
        <fullName evidence="2">Uncharacterized protein</fullName>
    </submittedName>
</protein>
<name>A0A5N6EAV2_9EURO</name>
<dbReference type="Proteomes" id="UP000326799">
    <property type="component" value="Unassembled WGS sequence"/>
</dbReference>
<feature type="region of interest" description="Disordered" evidence="1">
    <location>
        <begin position="52"/>
        <end position="88"/>
    </location>
</feature>
<accession>A0A5N6EAV2</accession>
<keyword evidence="3" id="KW-1185">Reference proteome</keyword>
<sequence>MGGKRTVEWTARVGLYPIEVELRQHPYGRSGKLRLSRRMGLPICTGIDQVLPSRTGMEGDEFSSELPGHTEWTAEETGGTPPATCWAA</sequence>
<proteinExistence type="predicted"/>
<reference evidence="2 3" key="1">
    <citation type="submission" date="2019-04" db="EMBL/GenBank/DDBJ databases">
        <title>Fungal friends and foes A comparative genomics study of 23 Aspergillus species from section Flavi.</title>
        <authorList>
            <consortium name="DOE Joint Genome Institute"/>
            <person name="Kjaerbolling I."/>
            <person name="Vesth T.C."/>
            <person name="Frisvad J.C."/>
            <person name="Nybo J.L."/>
            <person name="Theobald S."/>
            <person name="Kildgaard S."/>
            <person name="Petersen T.I."/>
            <person name="Kuo A."/>
            <person name="Sato A."/>
            <person name="Lyhne E.K."/>
            <person name="Kogle M.E."/>
            <person name="Wiebenga A."/>
            <person name="Kun R.S."/>
            <person name="Lubbers R.J."/>
            <person name="Makela M.R."/>
            <person name="Barry K."/>
            <person name="Chovatia M."/>
            <person name="Clum A."/>
            <person name="Daum C."/>
            <person name="Haridas S."/>
            <person name="He G."/>
            <person name="LaButti K."/>
            <person name="Lipzen A."/>
            <person name="Mondo S."/>
            <person name="Pangilinan J."/>
            <person name="Riley R."/>
            <person name="Salamov A."/>
            <person name="Simmons B.A."/>
            <person name="Magnuson J.K."/>
            <person name="Henrissat B."/>
            <person name="Mortensen U.H."/>
            <person name="Larsen T.O."/>
            <person name="De vries R.P."/>
            <person name="Grigoriev I.V."/>
            <person name="Machida M."/>
            <person name="Baker S.E."/>
            <person name="Andersen M.R."/>
        </authorList>
    </citation>
    <scope>NUCLEOTIDE SEQUENCE [LARGE SCALE GENOMIC DNA]</scope>
    <source>
        <strain evidence="2 3">CBS 126849</strain>
    </source>
</reference>
<evidence type="ECO:0000256" key="1">
    <source>
        <dbReference type="SAM" id="MobiDB-lite"/>
    </source>
</evidence>
<organism evidence="2 3">
    <name type="scientific">Aspergillus novoparasiticus</name>
    <dbReference type="NCBI Taxonomy" id="986946"/>
    <lineage>
        <taxon>Eukaryota</taxon>
        <taxon>Fungi</taxon>
        <taxon>Dikarya</taxon>
        <taxon>Ascomycota</taxon>
        <taxon>Pezizomycotina</taxon>
        <taxon>Eurotiomycetes</taxon>
        <taxon>Eurotiomycetidae</taxon>
        <taxon>Eurotiales</taxon>
        <taxon>Aspergillaceae</taxon>
        <taxon>Aspergillus</taxon>
        <taxon>Aspergillus subgen. Circumdati</taxon>
    </lineage>
</organism>
<evidence type="ECO:0000313" key="2">
    <source>
        <dbReference type="EMBL" id="KAB8214712.1"/>
    </source>
</evidence>
<evidence type="ECO:0000313" key="3">
    <source>
        <dbReference type="Proteomes" id="UP000326799"/>
    </source>
</evidence>
<dbReference type="EMBL" id="ML733525">
    <property type="protein sequence ID" value="KAB8214712.1"/>
    <property type="molecule type" value="Genomic_DNA"/>
</dbReference>